<gene>
    <name evidence="3" type="ORF">GE115_08395</name>
</gene>
<evidence type="ECO:0000259" key="2">
    <source>
        <dbReference type="SMART" id="SM00481"/>
    </source>
</evidence>
<dbReference type="RefSeq" id="WP_153684295.1">
    <property type="nucleotide sequence ID" value="NZ_WJIF01000003.1"/>
</dbReference>
<feature type="region of interest" description="Disordered" evidence="1">
    <location>
        <begin position="113"/>
        <end position="135"/>
    </location>
</feature>
<protein>
    <submittedName>
        <fullName evidence="3">PHP domain-containing protein</fullName>
    </submittedName>
</protein>
<accession>A0A6I2F7Y0</accession>
<dbReference type="GO" id="GO:0035312">
    <property type="term" value="F:5'-3' DNA exonuclease activity"/>
    <property type="evidence" value="ECO:0007669"/>
    <property type="project" value="TreeGrafter"/>
</dbReference>
<dbReference type="PANTHER" id="PTHR42924">
    <property type="entry name" value="EXONUCLEASE"/>
    <property type="match status" value="1"/>
</dbReference>
<comment type="caution">
    <text evidence="3">The sequence shown here is derived from an EMBL/GenBank/DDBJ whole genome shotgun (WGS) entry which is preliminary data.</text>
</comment>
<evidence type="ECO:0000313" key="4">
    <source>
        <dbReference type="Proteomes" id="UP000431080"/>
    </source>
</evidence>
<dbReference type="NCBIfam" id="NF038032">
    <property type="entry name" value="CehA_McbA_metalo"/>
    <property type="match status" value="1"/>
</dbReference>
<dbReference type="EMBL" id="WJIF01000003">
    <property type="protein sequence ID" value="MRG59887.1"/>
    <property type="molecule type" value="Genomic_DNA"/>
</dbReference>
<sequence length="418" mass="44722">MALIRRRVHVTVDLQNERRYLPVPFEVPAGTDSLEVVIRFDPAEAGIDLGCEGAAGWRGWSGGARTEYLIHADAATPGYLPGAPEAGEWNVVLGLHRVPAQGVDVEVEITMPASRPVPPVPDAPPASRTVRGSDRGLPAEPGLTWFAGDFHGHTIHSDGRLPIGGLAALGVASGLDFMAVTDHNTVSHHAHLAAEGSRHGITLLPGQEVTTHLGHANAFGDIGWIDFRGPAQDWVDEVERRGGVLSINHPISGDCSWVHRLERRPAAVELWHSTWYRELISTAPFAWFRTWPEGATLLGGSDVHLPEEPQRPGTPTTWVAAEDASAEAILEGVRAGRTAVTGSARLEGSVLVPELMRAPALVRLGDEVLAVDAEGLVLVDGAGRRRSVRSGHEAFAADRADGPFHLVLADRRILALCA</sequence>
<dbReference type="SUPFAM" id="SSF89550">
    <property type="entry name" value="PHP domain-like"/>
    <property type="match status" value="1"/>
</dbReference>
<evidence type="ECO:0000256" key="1">
    <source>
        <dbReference type="SAM" id="MobiDB-lite"/>
    </source>
</evidence>
<proteinExistence type="predicted"/>
<feature type="domain" description="Polymerase/histidinol phosphatase N-terminal" evidence="2">
    <location>
        <begin position="148"/>
        <end position="213"/>
    </location>
</feature>
<dbReference type="AlphaFoldDB" id="A0A6I2F7Y0"/>
<name>A0A6I2F7Y0_9MICO</name>
<keyword evidence="4" id="KW-1185">Reference proteome</keyword>
<evidence type="ECO:0000313" key="3">
    <source>
        <dbReference type="EMBL" id="MRG59887.1"/>
    </source>
</evidence>
<organism evidence="3 4">
    <name type="scientific">Agromyces agglutinans</name>
    <dbReference type="NCBI Taxonomy" id="2662258"/>
    <lineage>
        <taxon>Bacteria</taxon>
        <taxon>Bacillati</taxon>
        <taxon>Actinomycetota</taxon>
        <taxon>Actinomycetes</taxon>
        <taxon>Micrococcales</taxon>
        <taxon>Microbacteriaceae</taxon>
        <taxon>Agromyces</taxon>
    </lineage>
</organism>
<dbReference type="Gene3D" id="3.20.20.140">
    <property type="entry name" value="Metal-dependent hydrolases"/>
    <property type="match status" value="1"/>
</dbReference>
<dbReference type="Proteomes" id="UP000431080">
    <property type="component" value="Unassembled WGS sequence"/>
</dbReference>
<dbReference type="InterPro" id="IPR016195">
    <property type="entry name" value="Pol/histidinol_Pase-like"/>
</dbReference>
<reference evidence="3 4" key="1">
    <citation type="submission" date="2019-10" db="EMBL/GenBank/DDBJ databases">
        <authorList>
            <person name="Nie G."/>
            <person name="Ming H."/>
            <person name="Yi B."/>
        </authorList>
    </citation>
    <scope>NUCLEOTIDE SEQUENCE [LARGE SCALE GENOMIC DNA]</scope>
    <source>
        <strain evidence="3 4">CFH 90414</strain>
    </source>
</reference>
<dbReference type="InterPro" id="IPR003141">
    <property type="entry name" value="Pol/His_phosphatase_N"/>
</dbReference>
<dbReference type="GO" id="GO:0004534">
    <property type="term" value="F:5'-3' RNA exonuclease activity"/>
    <property type="evidence" value="ECO:0007669"/>
    <property type="project" value="TreeGrafter"/>
</dbReference>
<dbReference type="InterPro" id="IPR052018">
    <property type="entry name" value="PHP_domain"/>
</dbReference>
<dbReference type="SMART" id="SM00481">
    <property type="entry name" value="POLIIIAc"/>
    <property type="match status" value="1"/>
</dbReference>
<feature type="compositionally biased region" description="Pro residues" evidence="1">
    <location>
        <begin position="115"/>
        <end position="124"/>
    </location>
</feature>
<dbReference type="PANTHER" id="PTHR42924:SF3">
    <property type="entry name" value="POLYMERASE_HISTIDINOL PHOSPHATASE N-TERMINAL DOMAIN-CONTAINING PROTEIN"/>
    <property type="match status" value="1"/>
</dbReference>